<accession>A0A7C9F7Z4</accession>
<proteinExistence type="predicted"/>
<keyword evidence="2" id="KW-1133">Transmembrane helix</keyword>
<name>A0A7C9F7Z4_OPUST</name>
<feature type="compositionally biased region" description="Pro residues" evidence="1">
    <location>
        <begin position="23"/>
        <end position="36"/>
    </location>
</feature>
<evidence type="ECO:0000313" key="3">
    <source>
        <dbReference type="EMBL" id="MBA4678127.1"/>
    </source>
</evidence>
<dbReference type="EMBL" id="GISG01278333">
    <property type="protein sequence ID" value="MBA4678127.1"/>
    <property type="molecule type" value="Transcribed_RNA"/>
</dbReference>
<reference evidence="3" key="1">
    <citation type="journal article" date="2013" name="J. Plant Res.">
        <title>Effect of fungi and light on seed germination of three Opuntia species from semiarid lands of central Mexico.</title>
        <authorList>
            <person name="Delgado-Sanchez P."/>
            <person name="Jimenez-Bremont J.F."/>
            <person name="Guerrero-Gonzalez Mde L."/>
            <person name="Flores J."/>
        </authorList>
    </citation>
    <scope>NUCLEOTIDE SEQUENCE</scope>
    <source>
        <tissue evidence="3">Cladode</tissue>
    </source>
</reference>
<organism evidence="3">
    <name type="scientific">Opuntia streptacantha</name>
    <name type="common">Prickly pear cactus</name>
    <name type="synonym">Opuntia cardona</name>
    <dbReference type="NCBI Taxonomy" id="393608"/>
    <lineage>
        <taxon>Eukaryota</taxon>
        <taxon>Viridiplantae</taxon>
        <taxon>Streptophyta</taxon>
        <taxon>Embryophyta</taxon>
        <taxon>Tracheophyta</taxon>
        <taxon>Spermatophyta</taxon>
        <taxon>Magnoliopsida</taxon>
        <taxon>eudicotyledons</taxon>
        <taxon>Gunneridae</taxon>
        <taxon>Pentapetalae</taxon>
        <taxon>Caryophyllales</taxon>
        <taxon>Cactineae</taxon>
        <taxon>Cactaceae</taxon>
        <taxon>Opuntioideae</taxon>
        <taxon>Opuntia</taxon>
    </lineage>
</organism>
<evidence type="ECO:0000256" key="1">
    <source>
        <dbReference type="SAM" id="MobiDB-lite"/>
    </source>
</evidence>
<reference evidence="3" key="2">
    <citation type="submission" date="2020-07" db="EMBL/GenBank/DDBJ databases">
        <authorList>
            <person name="Vera ALvarez R."/>
            <person name="Arias-Moreno D.M."/>
            <person name="Jimenez-Jacinto V."/>
            <person name="Jimenez-Bremont J.F."/>
            <person name="Swaminathan K."/>
            <person name="Moose S.P."/>
            <person name="Guerrero-Gonzalez M.L."/>
            <person name="Marino-Ramirez L."/>
            <person name="Landsman D."/>
            <person name="Rodriguez-Kessler M."/>
            <person name="Delgado-Sanchez P."/>
        </authorList>
    </citation>
    <scope>NUCLEOTIDE SEQUENCE</scope>
    <source>
        <tissue evidence="3">Cladode</tissue>
    </source>
</reference>
<keyword evidence="2" id="KW-0812">Transmembrane</keyword>
<feature type="compositionally biased region" description="Basic and acidic residues" evidence="1">
    <location>
        <begin position="9"/>
        <end position="18"/>
    </location>
</feature>
<keyword evidence="2" id="KW-0472">Membrane</keyword>
<feature type="region of interest" description="Disordered" evidence="1">
    <location>
        <begin position="1"/>
        <end position="40"/>
    </location>
</feature>
<dbReference type="AlphaFoldDB" id="A0A7C9F7Z4"/>
<sequence>MAYPPRGKGGVEKLKPHLDPPGLLVPPPPPPAPAPPSGGVAPPESIGFTLNRLSLTLSTSPKLLLLWTIIIFFFFFLLSMIPIFGEDILKLFSANRNYPLEYILLSLVELPEELQQRQESWVGVVTWAG</sequence>
<evidence type="ECO:0000256" key="2">
    <source>
        <dbReference type="SAM" id="Phobius"/>
    </source>
</evidence>
<feature type="transmembrane region" description="Helical" evidence="2">
    <location>
        <begin position="64"/>
        <end position="84"/>
    </location>
</feature>
<protein>
    <submittedName>
        <fullName evidence="3">Uncharacterized protein</fullName>
    </submittedName>
</protein>